<dbReference type="NCBIfam" id="TIGR01764">
    <property type="entry name" value="excise"/>
    <property type="match status" value="1"/>
</dbReference>
<evidence type="ECO:0000313" key="3">
    <source>
        <dbReference type="Proteomes" id="UP001501598"/>
    </source>
</evidence>
<organism evidence="2 3">
    <name type="scientific">Pseudonocardia xishanensis</name>
    <dbReference type="NCBI Taxonomy" id="630995"/>
    <lineage>
        <taxon>Bacteria</taxon>
        <taxon>Bacillati</taxon>
        <taxon>Actinomycetota</taxon>
        <taxon>Actinomycetes</taxon>
        <taxon>Pseudonocardiales</taxon>
        <taxon>Pseudonocardiaceae</taxon>
        <taxon>Pseudonocardia</taxon>
    </lineage>
</organism>
<dbReference type="Proteomes" id="UP001501598">
    <property type="component" value="Unassembled WGS sequence"/>
</dbReference>
<feature type="domain" description="Helix-turn-helix" evidence="1">
    <location>
        <begin position="81"/>
        <end position="128"/>
    </location>
</feature>
<evidence type="ECO:0000313" key="2">
    <source>
        <dbReference type="EMBL" id="GAA4554335.1"/>
    </source>
</evidence>
<evidence type="ECO:0000259" key="1">
    <source>
        <dbReference type="Pfam" id="PF12728"/>
    </source>
</evidence>
<dbReference type="InterPro" id="IPR010093">
    <property type="entry name" value="SinI_DNA-bd"/>
</dbReference>
<protein>
    <recommendedName>
        <fullName evidence="1">Helix-turn-helix domain-containing protein</fullName>
    </recommendedName>
</protein>
<dbReference type="EMBL" id="BAABGT010000083">
    <property type="protein sequence ID" value="GAA4554335.1"/>
    <property type="molecule type" value="Genomic_DNA"/>
</dbReference>
<keyword evidence="3" id="KW-1185">Reference proteome</keyword>
<dbReference type="RefSeq" id="WP_345423948.1">
    <property type="nucleotide sequence ID" value="NZ_BAABGT010000083.1"/>
</dbReference>
<dbReference type="Pfam" id="PF12728">
    <property type="entry name" value="HTH_17"/>
    <property type="match status" value="1"/>
</dbReference>
<sequence>MSAAPDDWPVVLVLPRPLAGTLVLAIGAYVQRLRSNGHPQPAALAELGRALRAGATQGQPVPSVDGHPAPLDDPLVTPLLLDYAEAARRLSCSQRQVKRLTSTGELPTVQVRGLVRIRTADLDTYVDQLATTTRGAA</sequence>
<proteinExistence type="predicted"/>
<accession>A0ABP8S097</accession>
<dbReference type="InterPro" id="IPR041657">
    <property type="entry name" value="HTH_17"/>
</dbReference>
<gene>
    <name evidence="2" type="ORF">GCM10023175_51970</name>
</gene>
<comment type="caution">
    <text evidence="2">The sequence shown here is derived from an EMBL/GenBank/DDBJ whole genome shotgun (WGS) entry which is preliminary data.</text>
</comment>
<name>A0ABP8S097_9PSEU</name>
<reference evidence="3" key="1">
    <citation type="journal article" date="2019" name="Int. J. Syst. Evol. Microbiol.">
        <title>The Global Catalogue of Microorganisms (GCM) 10K type strain sequencing project: providing services to taxonomists for standard genome sequencing and annotation.</title>
        <authorList>
            <consortium name="The Broad Institute Genomics Platform"/>
            <consortium name="The Broad Institute Genome Sequencing Center for Infectious Disease"/>
            <person name="Wu L."/>
            <person name="Ma J."/>
        </authorList>
    </citation>
    <scope>NUCLEOTIDE SEQUENCE [LARGE SCALE GENOMIC DNA]</scope>
    <source>
        <strain evidence="3">JCM 17906</strain>
    </source>
</reference>